<dbReference type="RefSeq" id="WP_172682111.1">
    <property type="nucleotide sequence ID" value="NZ_CAKMBL010000008.1"/>
</dbReference>
<dbReference type="EMBL" id="CP016720">
    <property type="protein sequence ID" value="ARE12201.1"/>
    <property type="molecule type" value="Genomic_DNA"/>
</dbReference>
<dbReference type="Proteomes" id="UP000192067">
    <property type="component" value="Plasmid pUC11A"/>
</dbReference>
<gene>
    <name evidence="1" type="ORF">LLUC11_pA21</name>
</gene>
<evidence type="ECO:0000313" key="1">
    <source>
        <dbReference type="EMBL" id="ARE12201.1"/>
    </source>
</evidence>
<reference evidence="1 2" key="1">
    <citation type="journal article" date="2017" name="BMC Genomics">
        <title>Comparative and functional genomics of the Lactococcus lactis taxon; insights into evolution and niche adaptation.</title>
        <authorList>
            <person name="Kelleher P."/>
            <person name="Bottacini F."/>
            <person name="Mahony J."/>
            <person name="Kilcawley K.N."/>
            <person name="van Sinderen D."/>
        </authorList>
    </citation>
    <scope>NUCLEOTIDE SEQUENCE [LARGE SCALE GENOMIC DNA]</scope>
    <source>
        <strain evidence="1 2">UC11</strain>
    </source>
</reference>
<sequence>MGFGFNFKDYNDRLTFKKSTLKDVKQTLDEQDFLKAEISKKEKKLVKK</sequence>
<evidence type="ECO:0000313" key="2">
    <source>
        <dbReference type="Proteomes" id="UP000192067"/>
    </source>
</evidence>
<keyword evidence="1" id="KW-0614">Plasmid</keyword>
<accession>A0AAE2KHA5</accession>
<protein>
    <submittedName>
        <fullName evidence="1">Uncharacterized protein</fullName>
    </submittedName>
</protein>
<organism evidence="1 2">
    <name type="scientific">Lactococcus lactis subsp. lactis</name>
    <name type="common">Streptococcus lactis</name>
    <dbReference type="NCBI Taxonomy" id="1360"/>
    <lineage>
        <taxon>Bacteria</taxon>
        <taxon>Bacillati</taxon>
        <taxon>Bacillota</taxon>
        <taxon>Bacilli</taxon>
        <taxon>Lactobacillales</taxon>
        <taxon>Streptococcaceae</taxon>
        <taxon>Lactococcus</taxon>
    </lineage>
</organism>
<geneLocation type="plasmid" evidence="1 2">
    <name>pUC11A</name>
</geneLocation>
<proteinExistence type="predicted"/>
<name>A0AAE2KHA5_LACLL</name>
<dbReference type="AlphaFoldDB" id="A0AAE2KHA5"/>